<dbReference type="PANTHER" id="PTHR47959:SF13">
    <property type="entry name" value="ATP-DEPENDENT RNA HELICASE RHLE"/>
    <property type="match status" value="1"/>
</dbReference>
<keyword evidence="12" id="KW-1185">Reference proteome</keyword>
<evidence type="ECO:0000256" key="6">
    <source>
        <dbReference type="PROSITE-ProRule" id="PRU00552"/>
    </source>
</evidence>
<dbReference type="CDD" id="cd00268">
    <property type="entry name" value="DEADc"/>
    <property type="match status" value="1"/>
</dbReference>
<dbReference type="PROSITE" id="PS51195">
    <property type="entry name" value="Q_MOTIF"/>
    <property type="match status" value="1"/>
</dbReference>
<feature type="domain" description="Helicase C-terminal" evidence="9">
    <location>
        <begin position="248"/>
        <end position="397"/>
    </location>
</feature>
<keyword evidence="2" id="KW-0378">Hydrolase</keyword>
<dbReference type="PROSITE" id="PS51192">
    <property type="entry name" value="HELICASE_ATP_BIND_1"/>
    <property type="match status" value="1"/>
</dbReference>
<evidence type="ECO:0000259" key="10">
    <source>
        <dbReference type="PROSITE" id="PS51195"/>
    </source>
</evidence>
<dbReference type="Pfam" id="PF00270">
    <property type="entry name" value="DEAD"/>
    <property type="match status" value="1"/>
</dbReference>
<name>A0ABT1CNR5_9HYPH</name>
<proteinExistence type="inferred from homology"/>
<dbReference type="InterPro" id="IPR011545">
    <property type="entry name" value="DEAD/DEAH_box_helicase_dom"/>
</dbReference>
<comment type="caution">
    <text evidence="11">The sequence shown here is derived from an EMBL/GenBank/DDBJ whole genome shotgun (WGS) entry which is preliminary data.</text>
</comment>
<dbReference type="Pfam" id="PF00271">
    <property type="entry name" value="Helicase_C"/>
    <property type="match status" value="1"/>
</dbReference>
<feature type="domain" description="DEAD-box RNA helicase Q" evidence="10">
    <location>
        <begin position="19"/>
        <end position="47"/>
    </location>
</feature>
<dbReference type="InterPro" id="IPR014014">
    <property type="entry name" value="RNA_helicase_DEAD_Q_motif"/>
</dbReference>
<dbReference type="PROSITE" id="PS51194">
    <property type="entry name" value="HELICASE_CTER"/>
    <property type="match status" value="1"/>
</dbReference>
<keyword evidence="1" id="KW-0547">Nucleotide-binding</keyword>
<feature type="region of interest" description="Disordered" evidence="7">
    <location>
        <begin position="395"/>
        <end position="500"/>
    </location>
</feature>
<accession>A0ABT1CNR5</accession>
<evidence type="ECO:0000256" key="3">
    <source>
        <dbReference type="ARBA" id="ARBA00022806"/>
    </source>
</evidence>
<evidence type="ECO:0000313" key="11">
    <source>
        <dbReference type="EMBL" id="MCO6407031.1"/>
    </source>
</evidence>
<reference evidence="11 12" key="1">
    <citation type="submission" date="2020-01" db="EMBL/GenBank/DDBJ databases">
        <title>Genomes of bacteria type strains.</title>
        <authorList>
            <person name="Chen J."/>
            <person name="Zhu S."/>
            <person name="Yang J."/>
        </authorList>
    </citation>
    <scope>NUCLEOTIDE SEQUENCE [LARGE SCALE GENOMIC DNA]</scope>
    <source>
        <strain evidence="11 12">DSM 16655</strain>
    </source>
</reference>
<comment type="similarity">
    <text evidence="5">Belongs to the DEAD box helicase family.</text>
</comment>
<protein>
    <submittedName>
        <fullName evidence="11">DEAD/DEAH box helicase</fullName>
    </submittedName>
</protein>
<feature type="domain" description="Helicase ATP-binding" evidence="8">
    <location>
        <begin position="50"/>
        <end position="224"/>
    </location>
</feature>
<dbReference type="EMBL" id="JAAAML010000001">
    <property type="protein sequence ID" value="MCO6407031.1"/>
    <property type="molecule type" value="Genomic_DNA"/>
</dbReference>
<keyword evidence="3 11" id="KW-0347">Helicase</keyword>
<gene>
    <name evidence="11" type="ORF">GTW23_02495</name>
</gene>
<evidence type="ECO:0000259" key="9">
    <source>
        <dbReference type="PROSITE" id="PS51194"/>
    </source>
</evidence>
<sequence length="500" mass="53726">MAAHRRSPTYCPKFESYIMLFSELGLSKALLDTLEGLHLTKPTPIQMQAIPLVLEGGDVIGLAQTGTGKTAAFSLPILHRLAPGKKAAPKKARALILAPTRELSAQIARSVKDYGRRLHLTSTVVVGGVSIRPQIKALASGVDILIATPGRLMDLIEQRAVSLNEIEVVVLDEADQMLDIGFMPAIKRILAMTPNTRQTLLFSATMPKEIRELSSRHLKNPKEVSVIPAKKTADRVEHTVMHIQTPQKMGALASLIRDRKGERVIVFTRTKRGADKAAKRLEADGISAAAIHGNKSQGQRERALAGFRAGTVPVLIATDIAARGIDVPGVSLVVNYELPNVPEVYVHRIGRTARAGAEGTAVTFCAPDERSLLRDIEKMLKTEIPVEKAPEGTYVDALADPDGDFAPLNRTQRPRQGARPQGAAKPQGQGRKPGGRQAQGQGGKPANGQQAGKPGANRHQPAAAANQNGDQPAAKSRRRRRSGDRRPRPEQGGNKAVAQG</sequence>
<dbReference type="SMART" id="SM00487">
    <property type="entry name" value="DEXDc"/>
    <property type="match status" value="1"/>
</dbReference>
<evidence type="ECO:0000256" key="4">
    <source>
        <dbReference type="ARBA" id="ARBA00022840"/>
    </source>
</evidence>
<dbReference type="Gene3D" id="3.40.50.300">
    <property type="entry name" value="P-loop containing nucleotide triphosphate hydrolases"/>
    <property type="match status" value="2"/>
</dbReference>
<dbReference type="SUPFAM" id="SSF52540">
    <property type="entry name" value="P-loop containing nucleoside triphosphate hydrolases"/>
    <property type="match status" value="1"/>
</dbReference>
<dbReference type="GO" id="GO:0004386">
    <property type="term" value="F:helicase activity"/>
    <property type="evidence" value="ECO:0007669"/>
    <property type="project" value="UniProtKB-KW"/>
</dbReference>
<evidence type="ECO:0000313" key="12">
    <source>
        <dbReference type="Proteomes" id="UP001320715"/>
    </source>
</evidence>
<dbReference type="Proteomes" id="UP001320715">
    <property type="component" value="Unassembled WGS sequence"/>
</dbReference>
<feature type="compositionally biased region" description="Low complexity" evidence="7">
    <location>
        <begin position="424"/>
        <end position="439"/>
    </location>
</feature>
<dbReference type="InterPro" id="IPR001650">
    <property type="entry name" value="Helicase_C-like"/>
</dbReference>
<dbReference type="InterPro" id="IPR027417">
    <property type="entry name" value="P-loop_NTPase"/>
</dbReference>
<organism evidence="11 12">
    <name type="scientific">Hoeflea alexandrii</name>
    <dbReference type="NCBI Taxonomy" id="288436"/>
    <lineage>
        <taxon>Bacteria</taxon>
        <taxon>Pseudomonadati</taxon>
        <taxon>Pseudomonadota</taxon>
        <taxon>Alphaproteobacteria</taxon>
        <taxon>Hyphomicrobiales</taxon>
        <taxon>Rhizobiaceae</taxon>
        <taxon>Hoeflea</taxon>
    </lineage>
</organism>
<evidence type="ECO:0000256" key="5">
    <source>
        <dbReference type="ARBA" id="ARBA00038437"/>
    </source>
</evidence>
<dbReference type="CDD" id="cd18787">
    <property type="entry name" value="SF2_C_DEAD"/>
    <property type="match status" value="1"/>
</dbReference>
<evidence type="ECO:0000259" key="8">
    <source>
        <dbReference type="PROSITE" id="PS51192"/>
    </source>
</evidence>
<evidence type="ECO:0000256" key="1">
    <source>
        <dbReference type="ARBA" id="ARBA00022741"/>
    </source>
</evidence>
<evidence type="ECO:0000256" key="7">
    <source>
        <dbReference type="SAM" id="MobiDB-lite"/>
    </source>
</evidence>
<keyword evidence="4" id="KW-0067">ATP-binding</keyword>
<dbReference type="InterPro" id="IPR044742">
    <property type="entry name" value="DEAD/DEAH_RhlB"/>
</dbReference>
<dbReference type="PANTHER" id="PTHR47959">
    <property type="entry name" value="ATP-DEPENDENT RNA HELICASE RHLE-RELATED"/>
    <property type="match status" value="1"/>
</dbReference>
<dbReference type="InterPro" id="IPR014001">
    <property type="entry name" value="Helicase_ATP-bd"/>
</dbReference>
<dbReference type="SMART" id="SM00490">
    <property type="entry name" value="HELICc"/>
    <property type="match status" value="1"/>
</dbReference>
<evidence type="ECO:0000256" key="2">
    <source>
        <dbReference type="ARBA" id="ARBA00022801"/>
    </source>
</evidence>
<dbReference type="InterPro" id="IPR050079">
    <property type="entry name" value="DEAD_box_RNA_helicase"/>
</dbReference>
<feature type="short sequence motif" description="Q motif" evidence="6">
    <location>
        <begin position="19"/>
        <end position="47"/>
    </location>
</feature>